<dbReference type="OrthoDB" id="2404451at2759"/>
<evidence type="ECO:0000313" key="1">
    <source>
        <dbReference type="EMBL" id="ETW85046.1"/>
    </source>
</evidence>
<proteinExistence type="predicted"/>
<name>W4KIZ5_HETIT</name>
<dbReference type="EMBL" id="KI925455">
    <property type="protein sequence ID" value="ETW85046.1"/>
    <property type="molecule type" value="Genomic_DNA"/>
</dbReference>
<accession>W4KIZ5</accession>
<reference evidence="1 2" key="1">
    <citation type="journal article" date="2012" name="New Phytol.">
        <title>Insight into trade-off between wood decay and parasitism from the genome of a fungal forest pathogen.</title>
        <authorList>
            <person name="Olson A."/>
            <person name="Aerts A."/>
            <person name="Asiegbu F."/>
            <person name="Belbahri L."/>
            <person name="Bouzid O."/>
            <person name="Broberg A."/>
            <person name="Canback B."/>
            <person name="Coutinho P.M."/>
            <person name="Cullen D."/>
            <person name="Dalman K."/>
            <person name="Deflorio G."/>
            <person name="van Diepen L.T."/>
            <person name="Dunand C."/>
            <person name="Duplessis S."/>
            <person name="Durling M."/>
            <person name="Gonthier P."/>
            <person name="Grimwood J."/>
            <person name="Fossdal C.G."/>
            <person name="Hansson D."/>
            <person name="Henrissat B."/>
            <person name="Hietala A."/>
            <person name="Himmelstrand K."/>
            <person name="Hoffmeister D."/>
            <person name="Hogberg N."/>
            <person name="James T.Y."/>
            <person name="Karlsson M."/>
            <person name="Kohler A."/>
            <person name="Kues U."/>
            <person name="Lee Y.H."/>
            <person name="Lin Y.C."/>
            <person name="Lind M."/>
            <person name="Lindquist E."/>
            <person name="Lombard V."/>
            <person name="Lucas S."/>
            <person name="Lunden K."/>
            <person name="Morin E."/>
            <person name="Murat C."/>
            <person name="Park J."/>
            <person name="Raffaello T."/>
            <person name="Rouze P."/>
            <person name="Salamov A."/>
            <person name="Schmutz J."/>
            <person name="Solheim H."/>
            <person name="Stahlberg J."/>
            <person name="Velez H."/>
            <person name="de Vries R.P."/>
            <person name="Wiebenga A."/>
            <person name="Woodward S."/>
            <person name="Yakovlev I."/>
            <person name="Garbelotto M."/>
            <person name="Martin F."/>
            <person name="Grigoriev I.V."/>
            <person name="Stenlid J."/>
        </authorList>
    </citation>
    <scope>NUCLEOTIDE SEQUENCE [LARGE SCALE GENOMIC DNA]</scope>
    <source>
        <strain evidence="1 2">TC 32-1</strain>
    </source>
</reference>
<dbReference type="STRING" id="747525.W4KIZ5"/>
<dbReference type="Proteomes" id="UP000030671">
    <property type="component" value="Unassembled WGS sequence"/>
</dbReference>
<dbReference type="RefSeq" id="XP_009541938.1">
    <property type="nucleotide sequence ID" value="XM_009543643.1"/>
</dbReference>
<evidence type="ECO:0000313" key="2">
    <source>
        <dbReference type="Proteomes" id="UP000030671"/>
    </source>
</evidence>
<organism evidence="1 2">
    <name type="scientific">Heterobasidion irregulare (strain TC 32-1)</name>
    <dbReference type="NCBI Taxonomy" id="747525"/>
    <lineage>
        <taxon>Eukaryota</taxon>
        <taxon>Fungi</taxon>
        <taxon>Dikarya</taxon>
        <taxon>Basidiomycota</taxon>
        <taxon>Agaricomycotina</taxon>
        <taxon>Agaricomycetes</taxon>
        <taxon>Russulales</taxon>
        <taxon>Bondarzewiaceae</taxon>
        <taxon>Heterobasidion</taxon>
        <taxon>Heterobasidion annosum species complex</taxon>
    </lineage>
</organism>
<dbReference type="InterPro" id="IPR004242">
    <property type="entry name" value="Transposase_21"/>
</dbReference>
<sequence length="1070" mass="119582">MQAIPEDNQIPSTAGASAKTQRTYSCQCPKFCKGVPTERPKATFYRHLKIWKGGAAFARLSSSTIPSKRRFGIDEGPGDLNDSAIDVIDEAHARDELQVPSTSTHTIQAEPFTDHPHQEPFHVTTDATVPSLIDEAPHDVPHNAPWTLSGNTAPPSELGRPENLADVPQLQHTFATLALGDIDQALPPEDTPSKIEDIKIAQEFVRALQNASLDDGSHSPEDLDNLRHPPEEVFNIDADPDLCFSIEIFLAIGNASQKTYHAFREATLRRFPNCGLLSYEQVKRRVAQISGIHPIIHDMCVNSCIAYTGPFHLLDKCPMCSEPRYNQITLQASAGQEKVPRQEFYTLPVGPQLQALWRSVEIADLMRYRTRCFESIVEELNKHPGSLMEAYDDVFHGAGLLDAWSDNLMGDHDVCLLFSIDGAQLYEMKASDCWIYIWIVLDLPPELRYKKTHVLPGGFIPGPHKPKNLDSFLFPGFHHLAGVQKEGLIVWDAQIKAKFTTSPLFAFGTADTPGMAMFDGMVGHTGGQGCRRYCPMKGRHKAGQGQYYPVCLKPDVYSVAGCDHPDVDLPLEDLMSSPATTTRYNDNLNVVCASPNQTQYEKRRLKTGICRPTLLSGLPHNRVPLGIPGSFPGDLMHLAALNLTEVLLGLWRGTLLCDASDDKRLWDWAVLKGETWIAHGRTVADATPYLPGSFDRPPRNPAEKINSGYKAWEFLMYVFGLGPALFHNILPDQYWRNFCKLAFGIRVMHQHSISSTLLRAAHAALTEFADEYELLYYQRIPGRLHFVRQSIHQCRHLVPDAIQLGPPAYTAQWTMERTIGNLGQEIKQPSNPYANLSQRGLIRAQVNALKAIIPALDTTSASRLPYAAIDLGNGFVLLHAKDSTSRAVRVSEENAIKLYMDENAAEISADWDYKVTRWARLRLPNGQIVRCLWKESLKPPKEVRRARCVKLHLGTQYRFGEVHYFFRMVVNETRHALAMVSIYGLPDPELLQASTSTFISCEYLGDAGLKVIDVQAICSVVAMVPHFYGTQGSIRFFATEKFGLEVATLSHNNDEYMYDDANDADDLNTE</sequence>
<gene>
    <name evidence="1" type="ORF">HETIRDRAFT_414184</name>
</gene>
<dbReference type="KEGG" id="hir:HETIRDRAFT_414184"/>
<protein>
    <submittedName>
        <fullName evidence="1">Uncharacterized protein</fullName>
    </submittedName>
</protein>
<dbReference type="HOGENOM" id="CLU_007337_0_2_1"/>
<dbReference type="Pfam" id="PF02992">
    <property type="entry name" value="Transposase_21"/>
    <property type="match status" value="1"/>
</dbReference>
<dbReference type="InParanoid" id="W4KIZ5"/>
<dbReference type="AlphaFoldDB" id="W4KIZ5"/>
<dbReference type="eggNOG" id="ENOG502SH1N">
    <property type="taxonomic scope" value="Eukaryota"/>
</dbReference>
<keyword evidence="2" id="KW-1185">Reference proteome</keyword>
<dbReference type="GeneID" id="20673159"/>